<keyword evidence="6" id="KW-0732">Signal</keyword>
<sequence length="327" mass="35111">MQVRVVRIPVAAGIIVAALTVPLGGSAVADPRPTLQQAKAKLAKLNDQADKVVDQYNAATEKQKNAKKKYQRLKDEYAKQNGTVDGLRRQLVGMAVTAYQGAELSTWPGMMGQQDPAAMLVGLASISQLSASRSQSLTAFDAATRDLVRKRDAAKKALGETEKVLDEVRGEKKKVEGLVKEQTKLLRRLGAFRNGDPNSQGVKYTGSASGNARQVLSFAFAQIGKPYRYGGTGPGGYDCSGLTQAAWRSGGVSLPRTTWEQWRWGAGRKVSMDALQPGDLLFSHGLGHVGIYAGNNKMVHAPQTGDVIKVVSLDSYGRGRFVGAIRP</sequence>
<feature type="signal peptide" evidence="6">
    <location>
        <begin position="1"/>
        <end position="29"/>
    </location>
</feature>
<keyword evidence="2" id="KW-0645">Protease</keyword>
<evidence type="ECO:0000256" key="1">
    <source>
        <dbReference type="ARBA" id="ARBA00007074"/>
    </source>
</evidence>
<keyword evidence="4" id="KW-0788">Thiol protease</keyword>
<comment type="caution">
    <text evidence="8">The sequence shown here is derived from an EMBL/GenBank/DDBJ whole genome shotgun (WGS) entry which is preliminary data.</text>
</comment>
<dbReference type="InterPro" id="IPR051794">
    <property type="entry name" value="PG_Endopeptidase_C40"/>
</dbReference>
<dbReference type="PANTHER" id="PTHR47359">
    <property type="entry name" value="PEPTIDOGLYCAN DL-ENDOPEPTIDASE CWLO"/>
    <property type="match status" value="1"/>
</dbReference>
<dbReference type="GO" id="GO:0006508">
    <property type="term" value="P:proteolysis"/>
    <property type="evidence" value="ECO:0007669"/>
    <property type="project" value="UniProtKB-KW"/>
</dbReference>
<dbReference type="InterPro" id="IPR038765">
    <property type="entry name" value="Papain-like_cys_pep_sf"/>
</dbReference>
<evidence type="ECO:0000256" key="6">
    <source>
        <dbReference type="SAM" id="SignalP"/>
    </source>
</evidence>
<reference evidence="8 9" key="1">
    <citation type="submission" date="2018-06" db="EMBL/GenBank/DDBJ databases">
        <title>Sphaerisporangium craniellae sp. nov., isolated from a marine sponge in the South China Sea.</title>
        <authorList>
            <person name="Li L."/>
        </authorList>
    </citation>
    <scope>NUCLEOTIDE SEQUENCE [LARGE SCALE GENOMIC DNA]</scope>
    <source>
        <strain evidence="8 9">LHW63015</strain>
    </source>
</reference>
<dbReference type="Gene3D" id="6.10.250.3150">
    <property type="match status" value="1"/>
</dbReference>
<keyword evidence="9" id="KW-1185">Reference proteome</keyword>
<organism evidence="8 9">
    <name type="scientific">Spongiactinospora rosea</name>
    <dbReference type="NCBI Taxonomy" id="2248750"/>
    <lineage>
        <taxon>Bacteria</taxon>
        <taxon>Bacillati</taxon>
        <taxon>Actinomycetota</taxon>
        <taxon>Actinomycetes</taxon>
        <taxon>Streptosporangiales</taxon>
        <taxon>Streptosporangiaceae</taxon>
        <taxon>Spongiactinospora</taxon>
    </lineage>
</organism>
<dbReference type="InterPro" id="IPR000064">
    <property type="entry name" value="NLP_P60_dom"/>
</dbReference>
<dbReference type="Pfam" id="PF00877">
    <property type="entry name" value="NLPC_P60"/>
    <property type="match status" value="1"/>
</dbReference>
<accession>A0A366M225</accession>
<dbReference type="EMBL" id="QMEY01000003">
    <property type="protein sequence ID" value="RBQ20241.1"/>
    <property type="molecule type" value="Genomic_DNA"/>
</dbReference>
<keyword evidence="5" id="KW-0175">Coiled coil</keyword>
<dbReference type="Gene3D" id="3.90.1720.10">
    <property type="entry name" value="endopeptidase domain like (from Nostoc punctiforme)"/>
    <property type="match status" value="1"/>
</dbReference>
<gene>
    <name evidence="8" type="ORF">DP939_10540</name>
</gene>
<dbReference type="AlphaFoldDB" id="A0A366M225"/>
<proteinExistence type="inferred from homology"/>
<evidence type="ECO:0000256" key="3">
    <source>
        <dbReference type="ARBA" id="ARBA00022801"/>
    </source>
</evidence>
<comment type="similarity">
    <text evidence="1">Belongs to the peptidase C40 family.</text>
</comment>
<evidence type="ECO:0000313" key="8">
    <source>
        <dbReference type="EMBL" id="RBQ20241.1"/>
    </source>
</evidence>
<feature type="domain" description="NlpC/P60" evidence="7">
    <location>
        <begin position="209"/>
        <end position="327"/>
    </location>
</feature>
<evidence type="ECO:0000259" key="7">
    <source>
        <dbReference type="PROSITE" id="PS51935"/>
    </source>
</evidence>
<evidence type="ECO:0000256" key="5">
    <source>
        <dbReference type="SAM" id="Coils"/>
    </source>
</evidence>
<dbReference type="PROSITE" id="PS51935">
    <property type="entry name" value="NLPC_P60"/>
    <property type="match status" value="1"/>
</dbReference>
<feature type="coiled-coil region" evidence="5">
    <location>
        <begin position="35"/>
        <end position="90"/>
    </location>
</feature>
<feature type="chain" id="PRO_5016595440" evidence="6">
    <location>
        <begin position="30"/>
        <end position="327"/>
    </location>
</feature>
<name>A0A366M225_9ACTN</name>
<keyword evidence="3" id="KW-0378">Hydrolase</keyword>
<dbReference type="Proteomes" id="UP000253303">
    <property type="component" value="Unassembled WGS sequence"/>
</dbReference>
<dbReference type="SUPFAM" id="SSF54001">
    <property type="entry name" value="Cysteine proteinases"/>
    <property type="match status" value="1"/>
</dbReference>
<protein>
    <submittedName>
        <fullName evidence="8">NlpC/P60 family protein</fullName>
    </submittedName>
</protein>
<dbReference type="GO" id="GO:0008234">
    <property type="term" value="F:cysteine-type peptidase activity"/>
    <property type="evidence" value="ECO:0007669"/>
    <property type="project" value="UniProtKB-KW"/>
</dbReference>
<evidence type="ECO:0000313" key="9">
    <source>
        <dbReference type="Proteomes" id="UP000253303"/>
    </source>
</evidence>
<evidence type="ECO:0000256" key="2">
    <source>
        <dbReference type="ARBA" id="ARBA00022670"/>
    </source>
</evidence>
<dbReference type="OrthoDB" id="3209655at2"/>
<dbReference type="PANTHER" id="PTHR47359:SF3">
    <property type="entry name" value="NLP_P60 DOMAIN-CONTAINING PROTEIN-RELATED"/>
    <property type="match status" value="1"/>
</dbReference>
<evidence type="ECO:0000256" key="4">
    <source>
        <dbReference type="ARBA" id="ARBA00022807"/>
    </source>
</evidence>